<proteinExistence type="predicted"/>
<organism evidence="8 9">
    <name type="scientific">Billgrantia tianxiuensis</name>
    <dbReference type="NCBI Taxonomy" id="2497861"/>
    <lineage>
        <taxon>Bacteria</taxon>
        <taxon>Pseudomonadati</taxon>
        <taxon>Pseudomonadota</taxon>
        <taxon>Gammaproteobacteria</taxon>
        <taxon>Oceanospirillales</taxon>
        <taxon>Halomonadaceae</taxon>
        <taxon>Billgrantia</taxon>
    </lineage>
</organism>
<gene>
    <name evidence="8" type="ORF">EKK97_22360</name>
</gene>
<dbReference type="KEGG" id="htx:EKK97_22360"/>
<keyword evidence="4" id="KW-0564">Palmitate</keyword>
<keyword evidence="6" id="KW-0449">Lipoprotein</keyword>
<evidence type="ECO:0008006" key="10">
    <source>
        <dbReference type="Google" id="ProtNLM"/>
    </source>
</evidence>
<keyword evidence="2" id="KW-0732">Signal</keyword>
<sequence length="64" mass="6724">MASTQATRTIRPLALAALLLMLLAGCGQKGPLYLPGDQAAEERYGSGTTAQQEQADNDADEDTD</sequence>
<dbReference type="NCBIfam" id="NF047847">
    <property type="entry name" value="SS_mature_LptM"/>
    <property type="match status" value="1"/>
</dbReference>
<evidence type="ECO:0000256" key="2">
    <source>
        <dbReference type="ARBA" id="ARBA00022729"/>
    </source>
</evidence>
<evidence type="ECO:0000256" key="4">
    <source>
        <dbReference type="ARBA" id="ARBA00023139"/>
    </source>
</evidence>
<keyword evidence="3" id="KW-0472">Membrane</keyword>
<dbReference type="GO" id="GO:0009279">
    <property type="term" value="C:cell outer membrane"/>
    <property type="evidence" value="ECO:0007669"/>
    <property type="project" value="UniProtKB-SubCell"/>
</dbReference>
<evidence type="ECO:0000256" key="3">
    <source>
        <dbReference type="ARBA" id="ARBA00023136"/>
    </source>
</evidence>
<evidence type="ECO:0000256" key="5">
    <source>
        <dbReference type="ARBA" id="ARBA00023237"/>
    </source>
</evidence>
<evidence type="ECO:0000256" key="6">
    <source>
        <dbReference type="ARBA" id="ARBA00023288"/>
    </source>
</evidence>
<dbReference type="EMBL" id="CP035042">
    <property type="protein sequence ID" value="QHC51798.1"/>
    <property type="molecule type" value="Genomic_DNA"/>
</dbReference>
<accession>A0A6I6SLZ1</accession>
<evidence type="ECO:0000256" key="1">
    <source>
        <dbReference type="ARBA" id="ARBA00004459"/>
    </source>
</evidence>
<feature type="compositionally biased region" description="Acidic residues" evidence="7">
    <location>
        <begin position="55"/>
        <end position="64"/>
    </location>
</feature>
<protein>
    <recommendedName>
        <fullName evidence="10">Lipoprotein</fullName>
    </recommendedName>
</protein>
<comment type="subcellular location">
    <subcellularLocation>
        <location evidence="1">Cell outer membrane</location>
        <topology evidence="1">Lipid-anchor</topology>
    </subcellularLocation>
</comment>
<evidence type="ECO:0000313" key="9">
    <source>
        <dbReference type="Proteomes" id="UP000464013"/>
    </source>
</evidence>
<reference evidence="8 9" key="1">
    <citation type="submission" date="2019-01" db="EMBL/GenBank/DDBJ databases">
        <title>Complete genome of a denitifying bacterium Halomons sp. BC-M4-5.</title>
        <authorList>
            <person name="Wang L."/>
            <person name="Shao Z."/>
        </authorList>
    </citation>
    <scope>NUCLEOTIDE SEQUENCE [LARGE SCALE GENOMIC DNA]</scope>
    <source>
        <strain evidence="8 9">BC-M4-5</strain>
    </source>
</reference>
<feature type="region of interest" description="Disordered" evidence="7">
    <location>
        <begin position="32"/>
        <end position="64"/>
    </location>
</feature>
<dbReference type="InterPro" id="IPR032831">
    <property type="entry name" value="LptM_cons"/>
</dbReference>
<dbReference type="Pfam" id="PF13627">
    <property type="entry name" value="LptM_cons"/>
    <property type="match status" value="1"/>
</dbReference>
<name>A0A6I6SLZ1_9GAMM</name>
<evidence type="ECO:0000313" key="8">
    <source>
        <dbReference type="EMBL" id="QHC51798.1"/>
    </source>
</evidence>
<keyword evidence="5" id="KW-0998">Cell outer membrane</keyword>
<evidence type="ECO:0000256" key="7">
    <source>
        <dbReference type="SAM" id="MobiDB-lite"/>
    </source>
</evidence>
<dbReference type="AlphaFoldDB" id="A0A6I6SLZ1"/>
<dbReference type="Proteomes" id="UP000464013">
    <property type="component" value="Chromosome"/>
</dbReference>
<keyword evidence="9" id="KW-1185">Reference proteome</keyword>